<dbReference type="PANTHER" id="PTHR47649">
    <property type="entry name" value="RIBONUCLEASE D"/>
    <property type="match status" value="1"/>
</dbReference>
<evidence type="ECO:0000313" key="2">
    <source>
        <dbReference type="EMBL" id="MCZ9304399.1"/>
    </source>
</evidence>
<name>A0A9X3RPS2_9CORY</name>
<reference evidence="2" key="1">
    <citation type="submission" date="2022-02" db="EMBL/GenBank/DDBJ databases">
        <title>Corynebacterium sp. from urogenital microbiome.</title>
        <authorList>
            <person name="Cappelli E.A."/>
            <person name="Ribeiro T.G."/>
            <person name="Peixe L."/>
        </authorList>
    </citation>
    <scope>NUCLEOTIDE SEQUENCE</scope>
    <source>
        <strain evidence="2">C9Ua_112</strain>
    </source>
</reference>
<evidence type="ECO:0000313" key="3">
    <source>
        <dbReference type="Proteomes" id="UP001146505"/>
    </source>
</evidence>
<dbReference type="CDD" id="cd06142">
    <property type="entry name" value="RNaseD_exo"/>
    <property type="match status" value="1"/>
</dbReference>
<evidence type="ECO:0000259" key="1">
    <source>
        <dbReference type="SMART" id="SM00474"/>
    </source>
</evidence>
<dbReference type="Gene3D" id="3.30.420.10">
    <property type="entry name" value="Ribonuclease H-like superfamily/Ribonuclease H"/>
    <property type="match status" value="1"/>
</dbReference>
<dbReference type="GO" id="GO:0003676">
    <property type="term" value="F:nucleic acid binding"/>
    <property type="evidence" value="ECO:0007669"/>
    <property type="project" value="InterPro"/>
</dbReference>
<organism evidence="2 3">
    <name type="scientific">Corynebacterium macclintockiae</name>
    <dbReference type="NCBI Taxonomy" id="2913501"/>
    <lineage>
        <taxon>Bacteria</taxon>
        <taxon>Bacillati</taxon>
        <taxon>Actinomycetota</taxon>
        <taxon>Actinomycetes</taxon>
        <taxon>Mycobacteriales</taxon>
        <taxon>Corynebacteriaceae</taxon>
        <taxon>Corynebacterium</taxon>
    </lineage>
</organism>
<accession>A0A9X3RPS2</accession>
<dbReference type="InterPro" id="IPR012337">
    <property type="entry name" value="RNaseH-like_sf"/>
</dbReference>
<dbReference type="EMBL" id="JAKMUV010000002">
    <property type="protein sequence ID" value="MCZ9304399.1"/>
    <property type="molecule type" value="Genomic_DNA"/>
</dbReference>
<dbReference type="InterPro" id="IPR010997">
    <property type="entry name" value="HRDC-like_sf"/>
</dbReference>
<dbReference type="Gene3D" id="1.10.150.80">
    <property type="entry name" value="HRDC domain"/>
    <property type="match status" value="2"/>
</dbReference>
<comment type="caution">
    <text evidence="2">The sequence shown here is derived from an EMBL/GenBank/DDBJ whole genome shotgun (WGS) entry which is preliminary data.</text>
</comment>
<dbReference type="Pfam" id="PF01612">
    <property type="entry name" value="DNA_pol_A_exo1"/>
    <property type="match status" value="1"/>
</dbReference>
<dbReference type="InterPro" id="IPR051086">
    <property type="entry name" value="RNase_D-like"/>
</dbReference>
<dbReference type="SMART" id="SM00474">
    <property type="entry name" value="35EXOc"/>
    <property type="match status" value="1"/>
</dbReference>
<sequence>MSFVSVPAAGTPPLRDTPEQIEEATRALAAGTGPIAIDTERASAYRYNDRAFLIQLRRRGAGTFLIDPEAQPTAAARMSEVVNSADWILHAAHTDLPCLMALGWHPQRLHDTQIAAQILGAERIGLSGLLEDFFGIEVPKDKGNADWSRRPLNAEMLNYAALDVEWLIEIHTLCIRELAEMGRTEWYSQECAHVLASATALTAPDWTSLKGLSSLREPLSRKVAHDLWEARDQLARHRDLSPETILRSRDIVAIAGHVVDDPNAALKQLRFCLHRSRVRLAPRARRRFTEVLSDALTSAPYDLELEHYRAPRHSSPGIPDHKIWSQEYPRAAAYADAILSAADDVADNLQIRLDTIVTRRNLRKAAWACWLAEASHAYDGAADPLAEWEELLGTQWERLGLRPWQVEVLLNATLPAVAGVYSGDYSFWA</sequence>
<dbReference type="SUPFAM" id="SSF53098">
    <property type="entry name" value="Ribonuclease H-like"/>
    <property type="match status" value="1"/>
</dbReference>
<dbReference type="RefSeq" id="WP_269954620.1">
    <property type="nucleotide sequence ID" value="NZ_JAKMUV010000002.1"/>
</dbReference>
<dbReference type="PANTHER" id="PTHR47649:SF1">
    <property type="entry name" value="RIBONUCLEASE D"/>
    <property type="match status" value="1"/>
</dbReference>
<gene>
    <name evidence="2" type="ORF">L8U58_02415</name>
</gene>
<protein>
    <submittedName>
        <fullName evidence="2">Ribonuclease D</fullName>
    </submittedName>
</protein>
<feature type="domain" description="3'-5' exonuclease" evidence="1">
    <location>
        <begin position="12"/>
        <end position="179"/>
    </location>
</feature>
<dbReference type="Pfam" id="PF18305">
    <property type="entry name" value="DNA_pol_A_exoN"/>
    <property type="match status" value="1"/>
</dbReference>
<dbReference type="AlphaFoldDB" id="A0A9X3RPS2"/>
<keyword evidence="3" id="KW-1185">Reference proteome</keyword>
<dbReference type="SUPFAM" id="SSF47819">
    <property type="entry name" value="HRDC-like"/>
    <property type="match status" value="1"/>
</dbReference>
<dbReference type="GO" id="GO:0000166">
    <property type="term" value="F:nucleotide binding"/>
    <property type="evidence" value="ECO:0007669"/>
    <property type="project" value="InterPro"/>
</dbReference>
<dbReference type="InterPro" id="IPR044876">
    <property type="entry name" value="HRDC_dom_sf"/>
</dbReference>
<dbReference type="InterPro" id="IPR036397">
    <property type="entry name" value="RNaseH_sf"/>
</dbReference>
<dbReference type="GeneID" id="301812382"/>
<dbReference type="Proteomes" id="UP001146505">
    <property type="component" value="Unassembled WGS sequence"/>
</dbReference>
<dbReference type="GO" id="GO:0006139">
    <property type="term" value="P:nucleobase-containing compound metabolic process"/>
    <property type="evidence" value="ECO:0007669"/>
    <property type="project" value="InterPro"/>
</dbReference>
<dbReference type="InterPro" id="IPR041605">
    <property type="entry name" value="Exo_C"/>
</dbReference>
<dbReference type="GO" id="GO:0008408">
    <property type="term" value="F:3'-5' exonuclease activity"/>
    <property type="evidence" value="ECO:0007669"/>
    <property type="project" value="InterPro"/>
</dbReference>
<dbReference type="InterPro" id="IPR002562">
    <property type="entry name" value="3'-5'_exonuclease_dom"/>
</dbReference>
<proteinExistence type="predicted"/>